<reference evidence="4" key="1">
    <citation type="journal article" date="2013" name="PLoS ONE">
        <title>Gene expression in gut symbiotic organ of stinkbug affected by extracellular bacterial symbiont.</title>
        <authorList>
            <person name="Futahashi R."/>
            <person name="Tanaka K."/>
            <person name="Tanahashi M."/>
            <person name="Nikoh N."/>
            <person name="Kikuchi Y."/>
            <person name="Lee B.L."/>
            <person name="Fukatsu T."/>
        </authorList>
    </citation>
    <scope>NUCLEOTIDE SEQUENCE</scope>
    <source>
        <tissue evidence="4">Midgut</tissue>
    </source>
</reference>
<keyword evidence="1" id="KW-0677">Repeat</keyword>
<feature type="compositionally biased region" description="Low complexity" evidence="2">
    <location>
        <begin position="158"/>
        <end position="177"/>
    </location>
</feature>
<feature type="compositionally biased region" description="Low complexity" evidence="2">
    <location>
        <begin position="138"/>
        <end position="150"/>
    </location>
</feature>
<dbReference type="SMART" id="SM00228">
    <property type="entry name" value="PDZ"/>
    <property type="match status" value="1"/>
</dbReference>
<dbReference type="InterPro" id="IPR036034">
    <property type="entry name" value="PDZ_sf"/>
</dbReference>
<organism evidence="4">
    <name type="scientific">Riptortus pedestris</name>
    <name type="common">Bean bug</name>
    <dbReference type="NCBI Taxonomy" id="329032"/>
    <lineage>
        <taxon>Eukaryota</taxon>
        <taxon>Metazoa</taxon>
        <taxon>Ecdysozoa</taxon>
        <taxon>Arthropoda</taxon>
        <taxon>Hexapoda</taxon>
        <taxon>Insecta</taxon>
        <taxon>Pterygota</taxon>
        <taxon>Neoptera</taxon>
        <taxon>Paraneoptera</taxon>
        <taxon>Hemiptera</taxon>
        <taxon>Heteroptera</taxon>
        <taxon>Panheteroptera</taxon>
        <taxon>Pentatomomorpha</taxon>
        <taxon>Coreoidea</taxon>
        <taxon>Alydidae</taxon>
        <taxon>Riptortus</taxon>
    </lineage>
</organism>
<evidence type="ECO:0000256" key="2">
    <source>
        <dbReference type="SAM" id="MobiDB-lite"/>
    </source>
</evidence>
<dbReference type="InterPro" id="IPR051067">
    <property type="entry name" value="NHER"/>
</dbReference>
<sequence length="212" mass="23866">MSQEKEYANSLRLCQIYKWDSFDGYGFNLHAEKGKPGQYIGKVDEGSPAEAAGLKERDRIIEVNSVNIANENHKQVVQRIKALPDVTTLLVVDPEGDSYYKSKNTVLKSTLPFVVHLKNPPEPPNKIAFDDNKNSEDSQSQKSTKSAQSSENETCLINNSSGNENENNTMDFNNQNNSLNLNMTAKELRAQLAAKKKYDPKKDHTIDFKKKI</sequence>
<dbReference type="SUPFAM" id="SSF50156">
    <property type="entry name" value="PDZ domain-like"/>
    <property type="match status" value="1"/>
</dbReference>
<name>R4WU03_RIPPE</name>
<proteinExistence type="evidence at transcript level"/>
<protein>
    <recommendedName>
        <fullName evidence="3">PDZ domain-containing protein</fullName>
    </recommendedName>
</protein>
<dbReference type="CDD" id="cd06768">
    <property type="entry name" value="PDZ_NHERF-like"/>
    <property type="match status" value="1"/>
</dbReference>
<dbReference type="PROSITE" id="PS50106">
    <property type="entry name" value="PDZ"/>
    <property type="match status" value="1"/>
</dbReference>
<dbReference type="GO" id="GO:0043495">
    <property type="term" value="F:protein-membrane adaptor activity"/>
    <property type="evidence" value="ECO:0007669"/>
    <property type="project" value="TreeGrafter"/>
</dbReference>
<dbReference type="GO" id="GO:0072659">
    <property type="term" value="P:protein localization to plasma membrane"/>
    <property type="evidence" value="ECO:0007669"/>
    <property type="project" value="TreeGrafter"/>
</dbReference>
<accession>R4WU03</accession>
<dbReference type="Pfam" id="PF00595">
    <property type="entry name" value="PDZ"/>
    <property type="match status" value="1"/>
</dbReference>
<dbReference type="PANTHER" id="PTHR14191:SF28">
    <property type="entry name" value="GH04176P-RELATED"/>
    <property type="match status" value="1"/>
</dbReference>
<dbReference type="PANTHER" id="PTHR14191">
    <property type="entry name" value="PDZ DOMAIN CONTAINING PROTEIN"/>
    <property type="match status" value="1"/>
</dbReference>
<dbReference type="GO" id="GO:0016324">
    <property type="term" value="C:apical plasma membrane"/>
    <property type="evidence" value="ECO:0007669"/>
    <property type="project" value="TreeGrafter"/>
</dbReference>
<dbReference type="Gene3D" id="2.30.42.10">
    <property type="match status" value="1"/>
</dbReference>
<feature type="region of interest" description="Disordered" evidence="2">
    <location>
        <begin position="117"/>
        <end position="177"/>
    </location>
</feature>
<feature type="domain" description="PDZ" evidence="3">
    <location>
        <begin position="13"/>
        <end position="95"/>
    </location>
</feature>
<dbReference type="InterPro" id="IPR001478">
    <property type="entry name" value="PDZ"/>
</dbReference>
<dbReference type="EMBL" id="AK418192">
    <property type="protein sequence ID" value="BAN21407.1"/>
    <property type="molecule type" value="mRNA"/>
</dbReference>
<evidence type="ECO:0000256" key="1">
    <source>
        <dbReference type="ARBA" id="ARBA00022737"/>
    </source>
</evidence>
<dbReference type="AlphaFoldDB" id="R4WU03"/>
<evidence type="ECO:0000313" key="4">
    <source>
        <dbReference type="EMBL" id="BAN21407.1"/>
    </source>
</evidence>
<evidence type="ECO:0000259" key="3">
    <source>
        <dbReference type="PROSITE" id="PS50106"/>
    </source>
</evidence>